<gene>
    <name evidence="2" type="ORF">ElP_63590</name>
</gene>
<dbReference type="EMBL" id="CP036426">
    <property type="protein sequence ID" value="QDV38404.1"/>
    <property type="molecule type" value="Genomic_DNA"/>
</dbReference>
<evidence type="ECO:0000313" key="2">
    <source>
        <dbReference type="EMBL" id="QDV38404.1"/>
    </source>
</evidence>
<feature type="compositionally biased region" description="Basic and acidic residues" evidence="1">
    <location>
        <begin position="135"/>
        <end position="144"/>
    </location>
</feature>
<dbReference type="OrthoDB" id="291651at2"/>
<keyword evidence="3" id="KW-1185">Reference proteome</keyword>
<feature type="compositionally biased region" description="Low complexity" evidence="1">
    <location>
        <begin position="100"/>
        <end position="119"/>
    </location>
</feature>
<sequence precursor="true">MSQPNPSERPDRDLIEFERAFGALSPTPGRLDRDRLMYLAGRSAARRSRVSPRAWQMIAAGFALVAIGEAVLLVSRPDPEPRIVERLVHVPAPSPPPADGEPAAGLASATDSDSDSSTGDLEREPDPVVILRRSPRPEGRRGVAEGRGPGVLSPSWLRGRDFRLGVDPLPEPPPLPIAMRPLVGAPDRPYRSELDALLDPGESS</sequence>
<dbReference type="AlphaFoldDB" id="A0A518HC16"/>
<dbReference type="Proteomes" id="UP000317835">
    <property type="component" value="Chromosome"/>
</dbReference>
<reference evidence="2 3" key="1">
    <citation type="submission" date="2019-02" db="EMBL/GenBank/DDBJ databases">
        <title>Deep-cultivation of Planctomycetes and their phenomic and genomic characterization uncovers novel biology.</title>
        <authorList>
            <person name="Wiegand S."/>
            <person name="Jogler M."/>
            <person name="Boedeker C."/>
            <person name="Pinto D."/>
            <person name="Vollmers J."/>
            <person name="Rivas-Marin E."/>
            <person name="Kohn T."/>
            <person name="Peeters S.H."/>
            <person name="Heuer A."/>
            <person name="Rast P."/>
            <person name="Oberbeckmann S."/>
            <person name="Bunk B."/>
            <person name="Jeske O."/>
            <person name="Meyerdierks A."/>
            <person name="Storesund J.E."/>
            <person name="Kallscheuer N."/>
            <person name="Luecker S."/>
            <person name="Lage O.M."/>
            <person name="Pohl T."/>
            <person name="Merkel B.J."/>
            <person name="Hornburger P."/>
            <person name="Mueller R.-W."/>
            <person name="Bruemmer F."/>
            <person name="Labrenz M."/>
            <person name="Spormann A.M."/>
            <person name="Op den Camp H."/>
            <person name="Overmann J."/>
            <person name="Amann R."/>
            <person name="Jetten M.S.M."/>
            <person name="Mascher T."/>
            <person name="Medema M.H."/>
            <person name="Devos D.P."/>
            <person name="Kaster A.-K."/>
            <person name="Ovreas L."/>
            <person name="Rohde M."/>
            <person name="Galperin M.Y."/>
            <person name="Jogler C."/>
        </authorList>
    </citation>
    <scope>NUCLEOTIDE SEQUENCE [LARGE SCALE GENOMIC DNA]</scope>
    <source>
        <strain evidence="2 3">ElP</strain>
    </source>
</reference>
<protein>
    <submittedName>
        <fullName evidence="2">Uncharacterized protein</fullName>
    </submittedName>
</protein>
<name>A0A518HC16_9BACT</name>
<feature type="region of interest" description="Disordered" evidence="1">
    <location>
        <begin position="90"/>
        <end position="204"/>
    </location>
</feature>
<accession>A0A518HC16</accession>
<evidence type="ECO:0000313" key="3">
    <source>
        <dbReference type="Proteomes" id="UP000317835"/>
    </source>
</evidence>
<dbReference type="RefSeq" id="WP_145276864.1">
    <property type="nucleotide sequence ID" value="NZ_CP036426.1"/>
</dbReference>
<organism evidence="2 3">
    <name type="scientific">Tautonia plasticadhaerens</name>
    <dbReference type="NCBI Taxonomy" id="2527974"/>
    <lineage>
        <taxon>Bacteria</taxon>
        <taxon>Pseudomonadati</taxon>
        <taxon>Planctomycetota</taxon>
        <taxon>Planctomycetia</taxon>
        <taxon>Isosphaerales</taxon>
        <taxon>Isosphaeraceae</taxon>
        <taxon>Tautonia</taxon>
    </lineage>
</organism>
<proteinExistence type="predicted"/>
<evidence type="ECO:0000256" key="1">
    <source>
        <dbReference type="SAM" id="MobiDB-lite"/>
    </source>
</evidence>
<dbReference type="KEGG" id="tpla:ElP_63590"/>